<dbReference type="EMBL" id="KQ981607">
    <property type="protein sequence ID" value="KYN39389.1"/>
    <property type="molecule type" value="Genomic_DNA"/>
</dbReference>
<dbReference type="STRING" id="34720.A0A151JXE7"/>
<sequence>LPQAAIPVLSASLSEFTITQYSYPLCAWNFCQCHNDPRSFRRPPLYGVPLKSITKKLMLLLALDTGHHAQTLSSLRLSQILIGEKLMIPNRLKTSAPDHFQPFFCFSLFANHENLCIVLLIKHYINKEVASSCDAAERRVTSELIKRAASWTGESRVF</sequence>
<gene>
    <name evidence="1" type="ORF">ALC56_06208</name>
</gene>
<dbReference type="AlphaFoldDB" id="A0A151JXE7"/>
<proteinExistence type="predicted"/>
<dbReference type="Proteomes" id="UP000078541">
    <property type="component" value="Unassembled WGS sequence"/>
</dbReference>
<name>A0A151JXE7_9HYME</name>
<keyword evidence="2" id="KW-1185">Reference proteome</keyword>
<reference evidence="1 2" key="1">
    <citation type="submission" date="2016-03" db="EMBL/GenBank/DDBJ databases">
        <title>Trachymyrmex septentrionalis WGS genome.</title>
        <authorList>
            <person name="Nygaard S."/>
            <person name="Hu H."/>
            <person name="Boomsma J."/>
            <person name="Zhang G."/>
        </authorList>
    </citation>
    <scope>NUCLEOTIDE SEQUENCE [LARGE SCALE GENOMIC DNA]</scope>
    <source>
        <strain evidence="1">Tsep2-gDNA-1</strain>
        <tissue evidence="1">Whole body</tissue>
    </source>
</reference>
<feature type="non-terminal residue" evidence="1">
    <location>
        <position position="1"/>
    </location>
</feature>
<accession>A0A151JXE7</accession>
<protein>
    <submittedName>
        <fullName evidence="1">Uncharacterized protein</fullName>
    </submittedName>
</protein>
<evidence type="ECO:0000313" key="2">
    <source>
        <dbReference type="Proteomes" id="UP000078541"/>
    </source>
</evidence>
<evidence type="ECO:0000313" key="1">
    <source>
        <dbReference type="EMBL" id="KYN39389.1"/>
    </source>
</evidence>
<organism evidence="1 2">
    <name type="scientific">Trachymyrmex septentrionalis</name>
    <dbReference type="NCBI Taxonomy" id="34720"/>
    <lineage>
        <taxon>Eukaryota</taxon>
        <taxon>Metazoa</taxon>
        <taxon>Ecdysozoa</taxon>
        <taxon>Arthropoda</taxon>
        <taxon>Hexapoda</taxon>
        <taxon>Insecta</taxon>
        <taxon>Pterygota</taxon>
        <taxon>Neoptera</taxon>
        <taxon>Endopterygota</taxon>
        <taxon>Hymenoptera</taxon>
        <taxon>Apocrita</taxon>
        <taxon>Aculeata</taxon>
        <taxon>Formicoidea</taxon>
        <taxon>Formicidae</taxon>
        <taxon>Myrmicinae</taxon>
        <taxon>Trachymyrmex</taxon>
    </lineage>
</organism>